<accession>A0ABW2F0W1</accession>
<protein>
    <submittedName>
        <fullName evidence="2">Uncharacterized protein</fullName>
    </submittedName>
</protein>
<feature type="region of interest" description="Disordered" evidence="1">
    <location>
        <begin position="1"/>
        <end position="26"/>
    </location>
</feature>
<evidence type="ECO:0000313" key="2">
    <source>
        <dbReference type="EMBL" id="MFC7091851.1"/>
    </source>
</evidence>
<dbReference type="RefSeq" id="WP_379730183.1">
    <property type="nucleotide sequence ID" value="NZ_JBHSZP010000044.1"/>
</dbReference>
<organism evidence="2 3">
    <name type="scientific">Halomonas salifodinae</name>
    <dbReference type="NCBI Taxonomy" id="438745"/>
    <lineage>
        <taxon>Bacteria</taxon>
        <taxon>Pseudomonadati</taxon>
        <taxon>Pseudomonadota</taxon>
        <taxon>Gammaproteobacteria</taxon>
        <taxon>Oceanospirillales</taxon>
        <taxon>Halomonadaceae</taxon>
        <taxon>Halomonas</taxon>
    </lineage>
</organism>
<proteinExistence type="predicted"/>
<comment type="caution">
    <text evidence="2">The sequence shown here is derived from an EMBL/GenBank/DDBJ whole genome shotgun (WGS) entry which is preliminary data.</text>
</comment>
<reference evidence="3" key="1">
    <citation type="journal article" date="2019" name="Int. J. Syst. Evol. Microbiol.">
        <title>The Global Catalogue of Microorganisms (GCM) 10K type strain sequencing project: providing services to taxonomists for standard genome sequencing and annotation.</title>
        <authorList>
            <consortium name="The Broad Institute Genomics Platform"/>
            <consortium name="The Broad Institute Genome Sequencing Center for Infectious Disease"/>
            <person name="Wu L."/>
            <person name="Ma J."/>
        </authorList>
    </citation>
    <scope>NUCLEOTIDE SEQUENCE [LARGE SCALE GENOMIC DNA]</scope>
    <source>
        <strain evidence="3">CGMCC 1.13666</strain>
    </source>
</reference>
<evidence type="ECO:0000256" key="1">
    <source>
        <dbReference type="SAM" id="MobiDB-lite"/>
    </source>
</evidence>
<name>A0ABW2F0W1_9GAMM</name>
<evidence type="ECO:0000313" key="3">
    <source>
        <dbReference type="Proteomes" id="UP001596411"/>
    </source>
</evidence>
<dbReference type="Proteomes" id="UP001596411">
    <property type="component" value="Unassembled WGS sequence"/>
</dbReference>
<sequence length="57" mass="6191">MMTREKGLQRSSAEGDAPDSPLEQLKGSVREYTMPLEPVAVDDWEALDDAAAPRGDS</sequence>
<dbReference type="EMBL" id="JBHSZP010000044">
    <property type="protein sequence ID" value="MFC7091851.1"/>
    <property type="molecule type" value="Genomic_DNA"/>
</dbReference>
<gene>
    <name evidence="2" type="ORF">ACFQH5_20100</name>
</gene>
<keyword evidence="3" id="KW-1185">Reference proteome</keyword>